<reference evidence="1" key="1">
    <citation type="submission" date="2023-11" db="EMBL/GenBank/DDBJ databases">
        <authorList>
            <person name="De Vega J J."/>
            <person name="De Vega J J."/>
        </authorList>
    </citation>
    <scope>NUCLEOTIDE SEQUENCE</scope>
</reference>
<evidence type="ECO:0000313" key="2">
    <source>
        <dbReference type="EMBL" id="CAK5282433.1"/>
    </source>
</evidence>
<protein>
    <submittedName>
        <fullName evidence="1">Uncharacterized protein</fullName>
    </submittedName>
</protein>
<name>A0AAD2HXE6_9AGAR</name>
<gene>
    <name evidence="1" type="ORF">MYCIT1_LOCUS34161</name>
    <name evidence="2" type="ORF">MYCIT1_LOCUS34180</name>
</gene>
<dbReference type="EMBL" id="CAVNYO010000453">
    <property type="protein sequence ID" value="CAK5282423.1"/>
    <property type="molecule type" value="Genomic_DNA"/>
</dbReference>
<proteinExistence type="predicted"/>
<dbReference type="EMBL" id="CAVNYO010000454">
    <property type="protein sequence ID" value="CAK5282433.1"/>
    <property type="molecule type" value="Genomic_DNA"/>
</dbReference>
<dbReference type="InterPro" id="IPR017438">
    <property type="entry name" value="ATP-NAD_kinase_N"/>
</dbReference>
<sequence>MTMLSVLRLHRALKPTFRPHASGYVGSRRQSLNFVRFNSSTARSSSVRSQLQLQRPPKTILIVNKLRTQPVILAINAFLEHVHSVYPDVRVFHEDRDDIPHAAEVWKPGS</sequence>
<dbReference type="Gene3D" id="3.40.50.10330">
    <property type="entry name" value="Probable inorganic polyphosphate/atp-NAD kinase, domain 1"/>
    <property type="match status" value="1"/>
</dbReference>
<evidence type="ECO:0000313" key="3">
    <source>
        <dbReference type="Proteomes" id="UP001295794"/>
    </source>
</evidence>
<comment type="caution">
    <text evidence="1">The sequence shown here is derived from an EMBL/GenBank/DDBJ whole genome shotgun (WGS) entry which is preliminary data.</text>
</comment>
<organism evidence="1 3">
    <name type="scientific">Mycena citricolor</name>
    <dbReference type="NCBI Taxonomy" id="2018698"/>
    <lineage>
        <taxon>Eukaryota</taxon>
        <taxon>Fungi</taxon>
        <taxon>Dikarya</taxon>
        <taxon>Basidiomycota</taxon>
        <taxon>Agaricomycotina</taxon>
        <taxon>Agaricomycetes</taxon>
        <taxon>Agaricomycetidae</taxon>
        <taxon>Agaricales</taxon>
        <taxon>Marasmiineae</taxon>
        <taxon>Mycenaceae</taxon>
        <taxon>Mycena</taxon>
    </lineage>
</organism>
<dbReference type="AlphaFoldDB" id="A0AAD2HXE6"/>
<accession>A0AAD2HXE6</accession>
<dbReference type="Proteomes" id="UP001295794">
    <property type="component" value="Unassembled WGS sequence"/>
</dbReference>
<keyword evidence="3" id="KW-1185">Reference proteome</keyword>
<evidence type="ECO:0000313" key="1">
    <source>
        <dbReference type="EMBL" id="CAK5282423.1"/>
    </source>
</evidence>